<feature type="region of interest" description="Disordered" evidence="1">
    <location>
        <begin position="1"/>
        <end position="22"/>
    </location>
</feature>
<sequence length="61" mass="6357">KCPVGRKGVEVPGRQEGGRSARWAGRGVEVPCRQEGGSKCPVGRKGVVEVSIGRKGGRSVL</sequence>
<accession>A0ABN9B2F9</accession>
<dbReference type="Proteomes" id="UP001162483">
    <property type="component" value="Unassembled WGS sequence"/>
</dbReference>
<evidence type="ECO:0000313" key="2">
    <source>
        <dbReference type="EMBL" id="CAI9541385.1"/>
    </source>
</evidence>
<feature type="non-terminal residue" evidence="2">
    <location>
        <position position="1"/>
    </location>
</feature>
<comment type="caution">
    <text evidence="2">The sequence shown here is derived from an EMBL/GenBank/DDBJ whole genome shotgun (WGS) entry which is preliminary data.</text>
</comment>
<gene>
    <name evidence="2" type="ORF">SPARVUS_LOCUS1918703</name>
</gene>
<name>A0ABN9B2F9_9NEOB</name>
<proteinExistence type="predicted"/>
<keyword evidence="3" id="KW-1185">Reference proteome</keyword>
<evidence type="ECO:0000256" key="1">
    <source>
        <dbReference type="SAM" id="MobiDB-lite"/>
    </source>
</evidence>
<dbReference type="EMBL" id="CATNWA010001885">
    <property type="protein sequence ID" value="CAI9541385.1"/>
    <property type="molecule type" value="Genomic_DNA"/>
</dbReference>
<evidence type="ECO:0000313" key="3">
    <source>
        <dbReference type="Proteomes" id="UP001162483"/>
    </source>
</evidence>
<protein>
    <submittedName>
        <fullName evidence="2">Uncharacterized protein</fullName>
    </submittedName>
</protein>
<organism evidence="2 3">
    <name type="scientific">Staurois parvus</name>
    <dbReference type="NCBI Taxonomy" id="386267"/>
    <lineage>
        <taxon>Eukaryota</taxon>
        <taxon>Metazoa</taxon>
        <taxon>Chordata</taxon>
        <taxon>Craniata</taxon>
        <taxon>Vertebrata</taxon>
        <taxon>Euteleostomi</taxon>
        <taxon>Amphibia</taxon>
        <taxon>Batrachia</taxon>
        <taxon>Anura</taxon>
        <taxon>Neobatrachia</taxon>
        <taxon>Ranoidea</taxon>
        <taxon>Ranidae</taxon>
        <taxon>Staurois</taxon>
    </lineage>
</organism>
<reference evidence="2" key="1">
    <citation type="submission" date="2023-05" db="EMBL/GenBank/DDBJ databases">
        <authorList>
            <person name="Stuckert A."/>
        </authorList>
    </citation>
    <scope>NUCLEOTIDE SEQUENCE</scope>
</reference>